<dbReference type="AlphaFoldDB" id="A0A150WVG6"/>
<dbReference type="EMBL" id="LUKF01000002">
    <property type="protein sequence ID" value="KYG70376.1"/>
    <property type="molecule type" value="Genomic_DNA"/>
</dbReference>
<reference evidence="3 4" key="1">
    <citation type="submission" date="2016-03" db="EMBL/GenBank/DDBJ databases">
        <authorList>
            <person name="Ploux O."/>
        </authorList>
    </citation>
    <scope>NUCLEOTIDE SEQUENCE [LARGE SCALE GENOMIC DNA]</scope>
    <source>
        <strain evidence="3 4">BER2</strain>
    </source>
</reference>
<sequence length="149" mass="16769">MLNIRFKKILTVACVLLLQPILSPGSYALAKRKTPPKAYSFIAEGGKASQGECDGERKLPRLKRQKEYAKFSSYMGSELQDPELKGKTDDEMWKHFFRSKEVCNSVLAKTPSSVVDENLKKNKAELPPDDEDDEETEQQSPSEEETASP</sequence>
<keyword evidence="2" id="KW-0732">Signal</keyword>
<organism evidence="3 4">
    <name type="scientific">Bdellovibrio bacteriovorus</name>
    <dbReference type="NCBI Taxonomy" id="959"/>
    <lineage>
        <taxon>Bacteria</taxon>
        <taxon>Pseudomonadati</taxon>
        <taxon>Bdellovibrionota</taxon>
        <taxon>Bdellovibrionia</taxon>
        <taxon>Bdellovibrionales</taxon>
        <taxon>Pseudobdellovibrionaceae</taxon>
        <taxon>Bdellovibrio</taxon>
    </lineage>
</organism>
<feature type="signal peptide" evidence="2">
    <location>
        <begin position="1"/>
        <end position="28"/>
    </location>
</feature>
<evidence type="ECO:0000256" key="2">
    <source>
        <dbReference type="SAM" id="SignalP"/>
    </source>
</evidence>
<proteinExistence type="predicted"/>
<protein>
    <submittedName>
        <fullName evidence="3">Uncharacterized protein</fullName>
    </submittedName>
</protein>
<feature type="compositionally biased region" description="Acidic residues" evidence="1">
    <location>
        <begin position="127"/>
        <end position="149"/>
    </location>
</feature>
<evidence type="ECO:0000313" key="3">
    <source>
        <dbReference type="EMBL" id="KYG70376.1"/>
    </source>
</evidence>
<evidence type="ECO:0000256" key="1">
    <source>
        <dbReference type="SAM" id="MobiDB-lite"/>
    </source>
</evidence>
<dbReference type="OrthoDB" id="5295142at2"/>
<feature type="compositionally biased region" description="Basic and acidic residues" evidence="1">
    <location>
        <begin position="117"/>
        <end position="126"/>
    </location>
</feature>
<dbReference type="Proteomes" id="UP000075391">
    <property type="component" value="Unassembled WGS sequence"/>
</dbReference>
<comment type="caution">
    <text evidence="3">The sequence shown here is derived from an EMBL/GenBank/DDBJ whole genome shotgun (WGS) entry which is preliminary data.</text>
</comment>
<gene>
    <name evidence="3" type="ORF">AZI85_14480</name>
</gene>
<evidence type="ECO:0000313" key="4">
    <source>
        <dbReference type="Proteomes" id="UP000075391"/>
    </source>
</evidence>
<accession>A0A150WVG6</accession>
<feature type="region of interest" description="Disordered" evidence="1">
    <location>
        <begin position="114"/>
        <end position="149"/>
    </location>
</feature>
<name>A0A150WVG6_BDEBC</name>
<feature type="chain" id="PRO_5007573760" evidence="2">
    <location>
        <begin position="29"/>
        <end position="149"/>
    </location>
</feature>